<dbReference type="Proteomes" id="UP001596084">
    <property type="component" value="Unassembled WGS sequence"/>
</dbReference>
<dbReference type="EMBL" id="JBHSMX010000066">
    <property type="protein sequence ID" value="MFC5523883.1"/>
    <property type="molecule type" value="Genomic_DNA"/>
</dbReference>
<protein>
    <submittedName>
        <fullName evidence="1">Ornithine cyclodeaminase family protein</fullName>
    </submittedName>
</protein>
<comment type="caution">
    <text evidence="1">The sequence shown here is derived from an EMBL/GenBank/DDBJ whole genome shotgun (WGS) entry which is preliminary data.</text>
</comment>
<dbReference type="PANTHER" id="PTHR13812:SF19">
    <property type="entry name" value="KETIMINE REDUCTASE MU-CRYSTALLIN"/>
    <property type="match status" value="1"/>
</dbReference>
<dbReference type="PANTHER" id="PTHR13812">
    <property type="entry name" value="KETIMINE REDUCTASE MU-CRYSTALLIN"/>
    <property type="match status" value="1"/>
</dbReference>
<dbReference type="NCBIfam" id="NF004793">
    <property type="entry name" value="PRK06141.1"/>
    <property type="match status" value="1"/>
</dbReference>
<dbReference type="InterPro" id="IPR003462">
    <property type="entry name" value="ODC_Mu_crystall"/>
</dbReference>
<sequence length="328" mass="34579">MPTISPIFVDAASVARHLPWPALLQALQQAFAATDLSTPTRAHHHMEGMGGSSTPVLLSMPAWSPRLGVGVKLVTVYPDNASLNLPSIHGLYVLMDGATGRPQAVLEAGELTARRTAAASALASRFLSRPDSSTLLMVGTGRLSQYLPLAHAEVRPIKRVLVWGRSLAKAQESADALRAQGVNALPVAGLQEACAEADIISCATLSKTSLLRGDWLRPGTHVDLVGAFTPQMREADDQVFQRAASVWCDTTAGALAEAGDLIQSLASGALDNGRIKGDLLRLCQAGQPVSRHDADITVFKSVGAALEDLAAARLCLERLSPDSIFSPT</sequence>
<dbReference type="Gene3D" id="3.30.1780.10">
    <property type="entry name" value="ornithine cyclodeaminase, domain 1"/>
    <property type="match status" value="1"/>
</dbReference>
<dbReference type="InterPro" id="IPR036291">
    <property type="entry name" value="NAD(P)-bd_dom_sf"/>
</dbReference>
<dbReference type="PIRSF" id="PIRSF001439">
    <property type="entry name" value="CryM"/>
    <property type="match status" value="1"/>
</dbReference>
<dbReference type="Gene3D" id="3.40.50.720">
    <property type="entry name" value="NAD(P)-binding Rossmann-like Domain"/>
    <property type="match status" value="1"/>
</dbReference>
<organism evidence="1 2">
    <name type="scientific">Polaromonas jejuensis</name>
    <dbReference type="NCBI Taxonomy" id="457502"/>
    <lineage>
        <taxon>Bacteria</taxon>
        <taxon>Pseudomonadati</taxon>
        <taxon>Pseudomonadota</taxon>
        <taxon>Betaproteobacteria</taxon>
        <taxon>Burkholderiales</taxon>
        <taxon>Comamonadaceae</taxon>
        <taxon>Polaromonas</taxon>
    </lineage>
</organism>
<evidence type="ECO:0000313" key="2">
    <source>
        <dbReference type="Proteomes" id="UP001596084"/>
    </source>
</evidence>
<proteinExistence type="predicted"/>
<evidence type="ECO:0000313" key="1">
    <source>
        <dbReference type="EMBL" id="MFC5523883.1"/>
    </source>
</evidence>
<keyword evidence="2" id="KW-1185">Reference proteome</keyword>
<gene>
    <name evidence="1" type="ORF">ACFPP7_23675</name>
</gene>
<reference evidence="2" key="1">
    <citation type="journal article" date="2019" name="Int. J. Syst. Evol. Microbiol.">
        <title>The Global Catalogue of Microorganisms (GCM) 10K type strain sequencing project: providing services to taxonomists for standard genome sequencing and annotation.</title>
        <authorList>
            <consortium name="The Broad Institute Genomics Platform"/>
            <consortium name="The Broad Institute Genome Sequencing Center for Infectious Disease"/>
            <person name="Wu L."/>
            <person name="Ma J."/>
        </authorList>
    </citation>
    <scope>NUCLEOTIDE SEQUENCE [LARGE SCALE GENOMIC DNA]</scope>
    <source>
        <strain evidence="2">CGMCC 4.7277</strain>
    </source>
</reference>
<accession>A0ABW0QH16</accession>
<name>A0ABW0QH16_9BURK</name>
<dbReference type="SUPFAM" id="SSF51735">
    <property type="entry name" value="NAD(P)-binding Rossmann-fold domains"/>
    <property type="match status" value="1"/>
</dbReference>
<dbReference type="InterPro" id="IPR023401">
    <property type="entry name" value="ODC_N"/>
</dbReference>
<dbReference type="Pfam" id="PF02423">
    <property type="entry name" value="OCD_Mu_crystall"/>
    <property type="match status" value="1"/>
</dbReference>